<evidence type="ECO:0000313" key="1">
    <source>
        <dbReference type="EMBL" id="TXG38355.1"/>
    </source>
</evidence>
<dbReference type="OrthoDB" id="881095at2"/>
<protein>
    <submittedName>
        <fullName evidence="1">Uncharacterized protein</fullName>
    </submittedName>
</protein>
<evidence type="ECO:0000313" key="2">
    <source>
        <dbReference type="Proteomes" id="UP000321080"/>
    </source>
</evidence>
<keyword evidence="2" id="KW-1185">Reference proteome</keyword>
<dbReference type="RefSeq" id="WP_147765499.1">
    <property type="nucleotide sequence ID" value="NZ_VRKQ01000008.1"/>
</dbReference>
<gene>
    <name evidence="1" type="ORF">FUA22_00265</name>
</gene>
<name>A0A5C7GJI0_9FLAO</name>
<comment type="caution">
    <text evidence="1">The sequence shown here is derived from an EMBL/GenBank/DDBJ whole genome shotgun (WGS) entry which is preliminary data.</text>
</comment>
<dbReference type="EMBL" id="VRKQ01000008">
    <property type="protein sequence ID" value="TXG38355.1"/>
    <property type="molecule type" value="Genomic_DNA"/>
</dbReference>
<accession>A0A5C7GJI0</accession>
<reference evidence="1 2" key="1">
    <citation type="submission" date="2019-08" db="EMBL/GenBank/DDBJ databases">
        <title>Seonamhaeicola sediminis sp. nov., isolated from marine sediment.</title>
        <authorList>
            <person name="Cao W.R."/>
        </authorList>
    </citation>
    <scope>NUCLEOTIDE SEQUENCE [LARGE SCALE GENOMIC DNA]</scope>
    <source>
        <strain evidence="1 2">1505</strain>
    </source>
</reference>
<organism evidence="1 2">
    <name type="scientific">Seonamhaeicola maritimus</name>
    <dbReference type="NCBI Taxonomy" id="2591822"/>
    <lineage>
        <taxon>Bacteria</taxon>
        <taxon>Pseudomonadati</taxon>
        <taxon>Bacteroidota</taxon>
        <taxon>Flavobacteriia</taxon>
        <taxon>Flavobacteriales</taxon>
        <taxon>Flavobacteriaceae</taxon>
    </lineage>
</organism>
<dbReference type="Proteomes" id="UP000321080">
    <property type="component" value="Unassembled WGS sequence"/>
</dbReference>
<dbReference type="AlphaFoldDB" id="A0A5C7GJI0"/>
<proteinExistence type="predicted"/>
<sequence>MNTIKPSIDNDGLHKCLETKINIHLNGLNKHNQSDNQKTLELCQVGKFLCTYFPDYNIIETREQPDFIISNGSHAFGLEHQSIYKSEVLKRTGFYDNIALLVEKEFEKDSDFPNFLVSCYLRNDIEFSNKDKRRILNTFIRVIREFVLNDNFLENEIIDDIRKMNHSQKSVNVNFGGYMVPILEKEKLLEAIQKKERKIDEYIKNTEKPQWLLLLIGGVGAHSYRIRNDMNLEFETKFEKIFILEDFDNRLYELK</sequence>